<dbReference type="PROSITE" id="PS51136">
    <property type="entry name" value="WAC"/>
    <property type="match status" value="1"/>
</dbReference>
<evidence type="ECO:0000256" key="2">
    <source>
        <dbReference type="ARBA" id="ARBA00023242"/>
    </source>
</evidence>
<dbReference type="Pfam" id="PF15613">
    <property type="entry name" value="WSD"/>
    <property type="match status" value="1"/>
</dbReference>
<feature type="region of interest" description="Disordered" evidence="4">
    <location>
        <begin position="281"/>
        <end position="323"/>
    </location>
</feature>
<reference evidence="6" key="1">
    <citation type="submission" date="2016-01" db="EMBL/GenBank/DDBJ databases">
        <title>Reference transcriptome for the parasite Schistocephalus solidus: insights into the molecular evolution of parasitism.</title>
        <authorList>
            <person name="Hebert F.O."/>
            <person name="Grambauer S."/>
            <person name="Barber I."/>
            <person name="Landry C.R."/>
            <person name="Aubin-Horth N."/>
        </authorList>
    </citation>
    <scope>NUCLEOTIDE SEQUENCE</scope>
</reference>
<feature type="domain" description="WAC" evidence="5">
    <location>
        <begin position="22"/>
        <end position="128"/>
    </location>
</feature>
<protein>
    <submittedName>
        <fullName evidence="6">Bromodomain adjacent to zinc finger domain protein 1A</fullName>
    </submittedName>
</protein>
<proteinExistence type="predicted"/>
<comment type="subcellular location">
    <subcellularLocation>
        <location evidence="1 3">Nucleus</location>
    </subcellularLocation>
</comment>
<feature type="non-terminal residue" evidence="6">
    <location>
        <position position="1219"/>
    </location>
</feature>
<dbReference type="InterPro" id="IPR047171">
    <property type="entry name" value="BAZ1A"/>
</dbReference>
<dbReference type="InterPro" id="IPR013136">
    <property type="entry name" value="WSTF_Acf1_Cbp146"/>
</dbReference>
<gene>
    <name evidence="6" type="primary">BAZ1A</name>
    <name evidence="6" type="ORF">TR88090</name>
</gene>
<name>A0A0X3PIQ7_SCHSO</name>
<feature type="region of interest" description="Disordered" evidence="4">
    <location>
        <begin position="841"/>
        <end position="871"/>
    </location>
</feature>
<dbReference type="EMBL" id="GEEE01015103">
    <property type="protein sequence ID" value="JAP48122.1"/>
    <property type="molecule type" value="Transcribed_RNA"/>
</dbReference>
<dbReference type="InterPro" id="IPR028941">
    <property type="entry name" value="WHIM2_dom"/>
</dbReference>
<accession>A0A0X3PIQ7</accession>
<sequence length="1219" mass="131853">MPLLNGEPFVKKPLSPHMNPDDEVFFSPITFEIFQDYDEFFERTILLNSATWNCSFCNKPQLTYNEAVSCEKSDLAQLNNFGVALCRGLLYIIFQAKRRKLSELVDLLHGFVHYRFFIGESVFVKRSDFKTATNQCVVVERVLPPPGRDCKKVAELSPINASECTNTAADLPDPSAIKYVVKRSTAAGPDGCSVSENSSSMILSGSVLQRGPKNFLTRDKIKFFIRQTCELQFSVFKPKKSIMEHFNLEPFGSLSWTDFFVAPEPIWYNLAPPPVSLSKPKMLRIDTPPPKSLPSHQSAQPGNAIGNNDCSNTSSGEGGGGSSLKKVAFSARVPSSQQQQPKIVVDLGRVQSFEDNQAQAARAARLAALDADRLLRMERADLERDWALLRKRDDLELSDLIPLPDFTEINTRLPVEEFGRAIQILEFLNIYGPMLKLPMPGFQNNCLASAPELVTGSPCIPDAYTSPCLLDGSTNKMTWSLLEDMLFDSDPTGAFTDCLMALLSALRTLENESGARQSSPTAEAAAASAVSAIATLEAGLPLAYAGCLTGLGSSAEYTTMFADTLLADKGALIPAFATAAVATRDCELVGVPPLSAISTRADKAAMALAAATAVANSTSDLTALGLPQTDSTTGGPAICGKSSAVRAAATAAAVGAASLPPLDRAGLSEALWLHIATAPAKAGGWRGAIWGGTRPLDDPCIALMRDYPELVQKLRSVPVFSWPPNEKLLILAVLMDELLLQPQLRDRMEENLEKLRGLRLQLRSIQAERFKLYGGSASIAATLYGFSPSALVSSGDNWLTGTPPILRAQLARGRRKPTAGTSDAAKPASKSVNLVTADVKGSTSNLPADTKSDPACPNGAEVPSVDARSSNNEIKHPLSSFGEELDLEESELWQTMLSVACSCSMIPLGQDRIYRRYWLVLSLPALLVENTAGEMTEIPGFPTAARNVCLRPSLRVRGRQVAKSLTLGSSPAEAAEALNSAVKTLLATPMEDLQWQNPGLLDRDSLVSQLAIDLPTNREQLSLEQLRILVHPERRGSITVDANHPAVLQVEKLQTNCPGWAVLLPVPAGKSQPHASIKPEAEGGHSASTVEPSYADRYERATAAVTQLEASLNPRGQREGRLRKSVSQLRPLLIQAVADCPAELLTGRPSQYFAEVGRTPAGRPNWEDVLFSWLECTIHGVGMRLGLDCSLIQDLLKPLPRSLLDTEHKNDHEDATENS</sequence>
<dbReference type="Pfam" id="PF15612">
    <property type="entry name" value="WHIM1"/>
    <property type="match status" value="1"/>
</dbReference>
<dbReference type="PANTHER" id="PTHR46510">
    <property type="entry name" value="BROMODOMAIN ADJACENT TO ZINC FINGER DOMAIN PROTEIN 1A"/>
    <property type="match status" value="1"/>
</dbReference>
<dbReference type="GO" id="GO:0006338">
    <property type="term" value="P:chromatin remodeling"/>
    <property type="evidence" value="ECO:0007669"/>
    <property type="project" value="InterPro"/>
</dbReference>
<feature type="region of interest" description="Disordered" evidence="4">
    <location>
        <begin position="812"/>
        <end position="831"/>
    </location>
</feature>
<dbReference type="AlphaFoldDB" id="A0A0X3PIQ7"/>
<evidence type="ECO:0000256" key="4">
    <source>
        <dbReference type="SAM" id="MobiDB-lite"/>
    </source>
</evidence>
<dbReference type="GO" id="GO:0006355">
    <property type="term" value="P:regulation of DNA-templated transcription"/>
    <property type="evidence" value="ECO:0007669"/>
    <property type="project" value="TreeGrafter"/>
</dbReference>
<evidence type="ECO:0000313" key="6">
    <source>
        <dbReference type="EMBL" id="JAP48122.1"/>
    </source>
</evidence>
<dbReference type="GO" id="GO:0000228">
    <property type="term" value="C:nuclear chromosome"/>
    <property type="evidence" value="ECO:0007669"/>
    <property type="project" value="TreeGrafter"/>
</dbReference>
<evidence type="ECO:0000256" key="1">
    <source>
        <dbReference type="ARBA" id="ARBA00004123"/>
    </source>
</evidence>
<keyword evidence="2 3" id="KW-0539">Nucleus</keyword>
<dbReference type="InterPro" id="IPR028942">
    <property type="entry name" value="WHIM1_dom"/>
</dbReference>
<dbReference type="PANTHER" id="PTHR46510:SF1">
    <property type="entry name" value="BROMODOMAIN ADJACENT TO ZINC FINGER DOMAIN PROTEIN 1A"/>
    <property type="match status" value="1"/>
</dbReference>
<evidence type="ECO:0000256" key="3">
    <source>
        <dbReference type="PROSITE-ProRule" id="PRU00475"/>
    </source>
</evidence>
<dbReference type="GO" id="GO:0003677">
    <property type="term" value="F:DNA binding"/>
    <property type="evidence" value="ECO:0007669"/>
    <property type="project" value="TreeGrafter"/>
</dbReference>
<dbReference type="Pfam" id="PF10537">
    <property type="entry name" value="WAC_Acf1_DNA_bd"/>
    <property type="match status" value="1"/>
</dbReference>
<dbReference type="GO" id="GO:0045740">
    <property type="term" value="P:positive regulation of DNA replication"/>
    <property type="evidence" value="ECO:0007669"/>
    <property type="project" value="TreeGrafter"/>
</dbReference>
<organism evidence="6">
    <name type="scientific">Schistocephalus solidus</name>
    <name type="common">Tapeworm</name>
    <dbReference type="NCBI Taxonomy" id="70667"/>
    <lineage>
        <taxon>Eukaryota</taxon>
        <taxon>Metazoa</taxon>
        <taxon>Spiralia</taxon>
        <taxon>Lophotrochozoa</taxon>
        <taxon>Platyhelminthes</taxon>
        <taxon>Cestoda</taxon>
        <taxon>Eucestoda</taxon>
        <taxon>Diphyllobothriidea</taxon>
        <taxon>Diphyllobothriidae</taxon>
        <taxon>Schistocephalus</taxon>
    </lineage>
</organism>
<dbReference type="GO" id="GO:0008623">
    <property type="term" value="C:CHRAC"/>
    <property type="evidence" value="ECO:0007669"/>
    <property type="project" value="TreeGrafter"/>
</dbReference>
<evidence type="ECO:0000259" key="5">
    <source>
        <dbReference type="PROSITE" id="PS51136"/>
    </source>
</evidence>
<dbReference type="GO" id="GO:0031445">
    <property type="term" value="P:regulation of heterochromatin formation"/>
    <property type="evidence" value="ECO:0007669"/>
    <property type="project" value="TreeGrafter"/>
</dbReference>
<feature type="compositionally biased region" description="Polar residues" evidence="4">
    <location>
        <begin position="294"/>
        <end position="310"/>
    </location>
</feature>